<reference evidence="1" key="1">
    <citation type="submission" date="2023-04" db="EMBL/GenBank/DDBJ databases">
        <title>Draft Genome sequencing of Naganishia species isolated from polar environments using Oxford Nanopore Technology.</title>
        <authorList>
            <person name="Leo P."/>
            <person name="Venkateswaran K."/>
        </authorList>
    </citation>
    <scope>NUCLEOTIDE SEQUENCE</scope>
    <source>
        <strain evidence="1">MNA-CCFEE 5423</strain>
    </source>
</reference>
<protein>
    <submittedName>
        <fullName evidence="1">Uncharacterized protein</fullName>
    </submittedName>
</protein>
<proteinExistence type="predicted"/>
<evidence type="ECO:0000313" key="2">
    <source>
        <dbReference type="Proteomes" id="UP001227268"/>
    </source>
</evidence>
<evidence type="ECO:0000313" key="1">
    <source>
        <dbReference type="EMBL" id="KAJ9109181.1"/>
    </source>
</evidence>
<gene>
    <name evidence="1" type="ORF">QFC21_000510</name>
</gene>
<comment type="caution">
    <text evidence="1">The sequence shown here is derived from an EMBL/GenBank/DDBJ whole genome shotgun (WGS) entry which is preliminary data.</text>
</comment>
<organism evidence="1 2">
    <name type="scientific">Naganishia friedmannii</name>
    <dbReference type="NCBI Taxonomy" id="89922"/>
    <lineage>
        <taxon>Eukaryota</taxon>
        <taxon>Fungi</taxon>
        <taxon>Dikarya</taxon>
        <taxon>Basidiomycota</taxon>
        <taxon>Agaricomycotina</taxon>
        <taxon>Tremellomycetes</taxon>
        <taxon>Filobasidiales</taxon>
        <taxon>Filobasidiaceae</taxon>
        <taxon>Naganishia</taxon>
    </lineage>
</organism>
<sequence>MHFSITQLVTVVAGLAATTTSAHSIHRRGAQHQHRDIAERLAASAPEGDAANFYARALSDAQAGKYRIRRSADSAGKPGQRKVVRKRGTGATCKIRSTENVTESAVESAGASSSSADASASASATAAINNWWASPSEVASSSAVPTSTWAASSSAWSESSASSTSSYYSESSSSSSAASAATQASTSTGHGTAINQVTNNVLKALDVGSPCGMSDPTPDAPNGSEDWINCNMKSDGGWQPPMLTFDTIRVGDATKLQDAFPSCAEFFDIMTQVSAETSGKYFVSYISLLLDLVPAQLLLSIAIRESGCRKDVRGGGGEMGLMQVAANRCTSGNIASCMEPYNNIKLGADVFNEKLSQASGNVLQALGMYNGWEVGMTFAGAHNSAQCSHNRNRDYVHSIVNGFMQGKDASNWSGYGQNGC</sequence>
<dbReference type="EMBL" id="JASBWT010000001">
    <property type="protein sequence ID" value="KAJ9109181.1"/>
    <property type="molecule type" value="Genomic_DNA"/>
</dbReference>
<dbReference type="Proteomes" id="UP001227268">
    <property type="component" value="Unassembled WGS sequence"/>
</dbReference>
<name>A0ACC2WE98_9TREE</name>
<accession>A0ACC2WE98</accession>
<keyword evidence="2" id="KW-1185">Reference proteome</keyword>